<keyword evidence="1" id="KW-1133">Transmembrane helix</keyword>
<sequence>MDTESVLLTSTAQLGLVRFNCTYACFDTRQAFRRPSEILIVPAGTVSTARSRLLLASTFLALIFGTLVSAFRLINIHRYYTKYELQDAAQTSRDSFNSGILIGSYRRAERSIEGTARRFLSEGQRPYQAGWVTNLLSMVCGVVLILNEVFIHTGMDIPTGEESYAVGQWGPWVAVIMALAGSAIVEYHRPAYETRQRILQNEGLFLEGRRRSRSRLSQTRIRERDGAVGVQRPKAIWRERWSRGP</sequence>
<organism evidence="2 3">
    <name type="scientific">Aspergillus cavernicola</name>
    <dbReference type="NCBI Taxonomy" id="176166"/>
    <lineage>
        <taxon>Eukaryota</taxon>
        <taxon>Fungi</taxon>
        <taxon>Dikarya</taxon>
        <taxon>Ascomycota</taxon>
        <taxon>Pezizomycotina</taxon>
        <taxon>Eurotiomycetes</taxon>
        <taxon>Eurotiomycetidae</taxon>
        <taxon>Eurotiales</taxon>
        <taxon>Aspergillaceae</taxon>
        <taxon>Aspergillus</taxon>
        <taxon>Aspergillus subgen. Nidulantes</taxon>
    </lineage>
</organism>
<feature type="transmembrane region" description="Helical" evidence="1">
    <location>
        <begin position="53"/>
        <end position="74"/>
    </location>
</feature>
<proteinExistence type="predicted"/>
<gene>
    <name evidence="2" type="ORF">BDW59DRAFT_152287</name>
</gene>
<accession>A0ABR4HT94</accession>
<reference evidence="2 3" key="1">
    <citation type="submission" date="2024-07" db="EMBL/GenBank/DDBJ databases">
        <title>Section-level genome sequencing and comparative genomics of Aspergillus sections Usti and Cavernicolus.</title>
        <authorList>
            <consortium name="Lawrence Berkeley National Laboratory"/>
            <person name="Nybo J.L."/>
            <person name="Vesth T.C."/>
            <person name="Theobald S."/>
            <person name="Frisvad J.C."/>
            <person name="Larsen T.O."/>
            <person name="Kjaerboelling I."/>
            <person name="Rothschild-Mancinelli K."/>
            <person name="Lyhne E.K."/>
            <person name="Kogle M.E."/>
            <person name="Barry K."/>
            <person name="Clum A."/>
            <person name="Na H."/>
            <person name="Ledsgaard L."/>
            <person name="Lin J."/>
            <person name="Lipzen A."/>
            <person name="Kuo A."/>
            <person name="Riley R."/>
            <person name="Mondo S."/>
            <person name="LaButti K."/>
            <person name="Haridas S."/>
            <person name="Pangalinan J."/>
            <person name="Salamov A.A."/>
            <person name="Simmons B.A."/>
            <person name="Magnuson J.K."/>
            <person name="Chen J."/>
            <person name="Drula E."/>
            <person name="Henrissat B."/>
            <person name="Wiebenga A."/>
            <person name="Lubbers R.J."/>
            <person name="Gomes A.C."/>
            <person name="Makela M.R."/>
            <person name="Stajich J."/>
            <person name="Grigoriev I.V."/>
            <person name="Mortensen U.H."/>
            <person name="De vries R.P."/>
            <person name="Baker S.E."/>
            <person name="Andersen M.R."/>
        </authorList>
    </citation>
    <scope>NUCLEOTIDE SEQUENCE [LARGE SCALE GENOMIC DNA]</scope>
    <source>
        <strain evidence="2 3">CBS 600.67</strain>
    </source>
</reference>
<keyword evidence="3" id="KW-1185">Reference proteome</keyword>
<evidence type="ECO:0000313" key="3">
    <source>
        <dbReference type="Proteomes" id="UP001610335"/>
    </source>
</evidence>
<keyword evidence="1" id="KW-0472">Membrane</keyword>
<keyword evidence="1" id="KW-0812">Transmembrane</keyword>
<protein>
    <submittedName>
        <fullName evidence="2">Uncharacterized protein</fullName>
    </submittedName>
</protein>
<dbReference type="Proteomes" id="UP001610335">
    <property type="component" value="Unassembled WGS sequence"/>
</dbReference>
<feature type="transmembrane region" description="Helical" evidence="1">
    <location>
        <begin position="127"/>
        <end position="146"/>
    </location>
</feature>
<feature type="transmembrane region" description="Helical" evidence="1">
    <location>
        <begin position="166"/>
        <end position="187"/>
    </location>
</feature>
<evidence type="ECO:0000256" key="1">
    <source>
        <dbReference type="SAM" id="Phobius"/>
    </source>
</evidence>
<dbReference type="EMBL" id="JBFXLS010000087">
    <property type="protein sequence ID" value="KAL2817962.1"/>
    <property type="molecule type" value="Genomic_DNA"/>
</dbReference>
<comment type="caution">
    <text evidence="2">The sequence shown here is derived from an EMBL/GenBank/DDBJ whole genome shotgun (WGS) entry which is preliminary data.</text>
</comment>
<evidence type="ECO:0000313" key="2">
    <source>
        <dbReference type="EMBL" id="KAL2817962.1"/>
    </source>
</evidence>
<name>A0ABR4HT94_9EURO</name>